<proteinExistence type="predicted"/>
<sequence>MAGGNGIIFTMNTNCLNKHKIFHHRFHVYSVCNRGTAGEETKFPVLGRHRRFSSLSVSFQNGNGGRPSSSAGLITWDDVFRASESTNNPNDDDLQGFFRKIELCNRDHEKLHQEFLPFVVEDHIVGYVHYEFAKYLRQFKDVFIFPKYETCCGSSKFRCHFTFHPMLRTAEDRTRAVGGVIQILGDQNVIPGIRNELYPVTSSSSRGTFFLVERAAAPFFGIKDYEVHMNGYVEKDGEIYLWIGKRSELKPNYPGMLDHLVAGGLPYGVSCKKHLVLECEEEAGIPSSISSKANPVGVVSYADVDELKFRRDVVFCYDLKLPEDFVPNNEGELFS</sequence>
<dbReference type="CDD" id="cd03676">
    <property type="entry name" value="NUDIX_Tnr3_like"/>
    <property type="match status" value="1"/>
</dbReference>
<dbReference type="InterPro" id="IPR015797">
    <property type="entry name" value="NUDIX_hydrolase-like_dom_sf"/>
</dbReference>
<evidence type="ECO:0000313" key="2">
    <source>
        <dbReference type="EMBL" id="CAI9100285.1"/>
    </source>
</evidence>
<reference evidence="2" key="1">
    <citation type="submission" date="2023-03" db="EMBL/GenBank/DDBJ databases">
        <authorList>
            <person name="Julca I."/>
        </authorList>
    </citation>
    <scope>NUCLEOTIDE SEQUENCE</scope>
</reference>
<feature type="domain" description="DUF4743" evidence="1">
    <location>
        <begin position="97"/>
        <end position="223"/>
    </location>
</feature>
<dbReference type="Gene3D" id="3.90.79.10">
    <property type="entry name" value="Nucleoside Triphosphate Pyrophosphohydrolase"/>
    <property type="match status" value="1"/>
</dbReference>
<dbReference type="PANTHER" id="PTHR13622:SF8">
    <property type="entry name" value="THIAMIN PYROPHOSPHOKINASE 1"/>
    <property type="match status" value="1"/>
</dbReference>
<organism evidence="2 3">
    <name type="scientific">Oldenlandia corymbosa var. corymbosa</name>
    <dbReference type="NCBI Taxonomy" id="529605"/>
    <lineage>
        <taxon>Eukaryota</taxon>
        <taxon>Viridiplantae</taxon>
        <taxon>Streptophyta</taxon>
        <taxon>Embryophyta</taxon>
        <taxon>Tracheophyta</taxon>
        <taxon>Spermatophyta</taxon>
        <taxon>Magnoliopsida</taxon>
        <taxon>eudicotyledons</taxon>
        <taxon>Gunneridae</taxon>
        <taxon>Pentapetalae</taxon>
        <taxon>asterids</taxon>
        <taxon>lamiids</taxon>
        <taxon>Gentianales</taxon>
        <taxon>Rubiaceae</taxon>
        <taxon>Rubioideae</taxon>
        <taxon>Spermacoceae</taxon>
        <taxon>Hedyotis-Oldenlandia complex</taxon>
        <taxon>Oldenlandia</taxon>
    </lineage>
</organism>
<dbReference type="Proteomes" id="UP001161247">
    <property type="component" value="Chromosome 3"/>
</dbReference>
<protein>
    <submittedName>
        <fullName evidence="2">OLC1v1037249C1</fullName>
    </submittedName>
</protein>
<gene>
    <name evidence="2" type="ORF">OLC1_LOCUS10153</name>
</gene>
<name>A0AAV1CXA7_OLDCO</name>
<evidence type="ECO:0000259" key="1">
    <source>
        <dbReference type="Pfam" id="PF15916"/>
    </source>
</evidence>
<keyword evidence="3" id="KW-1185">Reference proteome</keyword>
<dbReference type="EMBL" id="OX459120">
    <property type="protein sequence ID" value="CAI9100285.1"/>
    <property type="molecule type" value="Genomic_DNA"/>
</dbReference>
<accession>A0AAV1CXA7</accession>
<dbReference type="AlphaFoldDB" id="A0AAV1CXA7"/>
<dbReference type="SUPFAM" id="SSF55811">
    <property type="entry name" value="Nudix"/>
    <property type="match status" value="1"/>
</dbReference>
<dbReference type="PANTHER" id="PTHR13622">
    <property type="entry name" value="THIAMIN PYROPHOSPHOKINASE"/>
    <property type="match status" value="1"/>
</dbReference>
<dbReference type="GO" id="GO:0044715">
    <property type="term" value="F:8-oxo-dGDP phosphatase activity"/>
    <property type="evidence" value="ECO:0007669"/>
    <property type="project" value="TreeGrafter"/>
</dbReference>
<dbReference type="Pfam" id="PF15916">
    <property type="entry name" value="DUF4743"/>
    <property type="match status" value="1"/>
</dbReference>
<dbReference type="InterPro" id="IPR031804">
    <property type="entry name" value="DUF4743"/>
</dbReference>
<evidence type="ECO:0000313" key="3">
    <source>
        <dbReference type="Proteomes" id="UP001161247"/>
    </source>
</evidence>